<feature type="non-terminal residue" evidence="1">
    <location>
        <position position="1"/>
    </location>
</feature>
<organism evidence="1">
    <name type="scientific">termite gut metagenome</name>
    <dbReference type="NCBI Taxonomy" id="433724"/>
    <lineage>
        <taxon>unclassified sequences</taxon>
        <taxon>metagenomes</taxon>
        <taxon>organismal metagenomes</taxon>
    </lineage>
</organism>
<gene>
    <name evidence="1" type="ORF">EZS27_042137</name>
</gene>
<dbReference type="InterPro" id="IPR025631">
    <property type="entry name" value="Porin_10"/>
</dbReference>
<proteinExistence type="predicted"/>
<evidence type="ECO:0000313" key="1">
    <source>
        <dbReference type="EMBL" id="KAA6306207.1"/>
    </source>
</evidence>
<comment type="caution">
    <text evidence="1">The sequence shown here is derived from an EMBL/GenBank/DDBJ whole genome shotgun (WGS) entry which is preliminary data.</text>
</comment>
<sequence length="214" mass="24530">INRDTTDVFVPVTSFIHTVKFEKAKHNFLSNSNAPNGYYQDTYIDRENAIIGDSTLYWGIKNTFGIALSEGFNNYAKAGLTAFISHKISQYQLMNKNATTGRSHYSEQELYVGGELTKRQGNMIHYDAFAQVGMTGKAIGQFDLKGSLDLNFHLWNDTVSFLGQASVSNTLPSFYMRNYHSTHFWWDNVNSEKEFRTRIEGELNIERWNTHLKA</sequence>
<protein>
    <recommendedName>
        <fullName evidence="2">TonB-dependent receptor SusC</fullName>
    </recommendedName>
</protein>
<dbReference type="EMBL" id="SNRY01010090">
    <property type="protein sequence ID" value="KAA6306207.1"/>
    <property type="molecule type" value="Genomic_DNA"/>
</dbReference>
<accession>A0A5J4P9Q0</accession>
<dbReference type="Pfam" id="PF14121">
    <property type="entry name" value="Porin_10"/>
    <property type="match status" value="1"/>
</dbReference>
<reference evidence="1" key="1">
    <citation type="submission" date="2019-03" db="EMBL/GenBank/DDBJ databases">
        <title>Single cell metagenomics reveals metabolic interactions within the superorganism composed of flagellate Streblomastix strix and complex community of Bacteroidetes bacteria on its surface.</title>
        <authorList>
            <person name="Treitli S.C."/>
            <person name="Kolisko M."/>
            <person name="Husnik F."/>
            <person name="Keeling P."/>
            <person name="Hampl V."/>
        </authorList>
    </citation>
    <scope>NUCLEOTIDE SEQUENCE</scope>
    <source>
        <strain evidence="1">STM</strain>
    </source>
</reference>
<feature type="non-terminal residue" evidence="1">
    <location>
        <position position="214"/>
    </location>
</feature>
<name>A0A5J4P9Q0_9ZZZZ</name>
<evidence type="ECO:0008006" key="2">
    <source>
        <dbReference type="Google" id="ProtNLM"/>
    </source>
</evidence>
<dbReference type="AlphaFoldDB" id="A0A5J4P9Q0"/>